<dbReference type="Proteomes" id="UP000246058">
    <property type="component" value="Chromosome"/>
</dbReference>
<dbReference type="Pfam" id="PF07277">
    <property type="entry name" value="SapC"/>
    <property type="match status" value="1"/>
</dbReference>
<sequence>MSRIHPVTPLRHASLRWQGIESYRFAAATVLAPLAAAELTSAALALPLAFVRRDGHWTLAAVLGLVPGQNLFVDAAGGWLASYVPATFRGHPFLIGARRDGEPTLCIDEANGLVADGREGEPFFAEDGGLAPGVQRVWSFLAETARSEALVVEACDAAAEAGVIEPWPITVQGEEGPRAIEGLYRVAESRLGALEDGAFLALRRRGVLPVAYAQLLSMGNLARLSRLAQIRAQSEARATQQTSVIPPLITLPNDSTIDWDWSKIGR</sequence>
<evidence type="ECO:0000313" key="1">
    <source>
        <dbReference type="EMBL" id="AWN35783.1"/>
    </source>
</evidence>
<dbReference type="RefSeq" id="WP_109950898.1">
    <property type="nucleotide sequence ID" value="NZ_CP029551.1"/>
</dbReference>
<dbReference type="AlphaFoldDB" id="A0A2U8VQ65"/>
<protein>
    <submittedName>
        <fullName evidence="1">Peptidase</fullName>
    </submittedName>
</protein>
<dbReference type="OrthoDB" id="9806524at2"/>
<dbReference type="InterPro" id="IPR010836">
    <property type="entry name" value="SapC"/>
</dbReference>
<evidence type="ECO:0000313" key="2">
    <source>
        <dbReference type="Proteomes" id="UP000246058"/>
    </source>
</evidence>
<dbReference type="KEGG" id="meti:DK427_08505"/>
<accession>A0A2U8VQ65</accession>
<reference evidence="1 2" key="1">
    <citation type="submission" date="2018-05" db="EMBL/GenBank/DDBJ databases">
        <title>Complete Genome Sequence of Methylobacterium sp. 17Sr1-43.</title>
        <authorList>
            <person name="Srinivasan S."/>
        </authorList>
    </citation>
    <scope>NUCLEOTIDE SEQUENCE [LARGE SCALE GENOMIC DNA]</scope>
    <source>
        <strain evidence="1 2">17Sr1-43</strain>
    </source>
</reference>
<dbReference type="EMBL" id="CP029551">
    <property type="protein sequence ID" value="AWN35783.1"/>
    <property type="molecule type" value="Genomic_DNA"/>
</dbReference>
<gene>
    <name evidence="1" type="ORF">DK427_08505</name>
</gene>
<organism evidence="1 2">
    <name type="scientific">Methylobacterium radiodurans</name>
    <dbReference type="NCBI Taxonomy" id="2202828"/>
    <lineage>
        <taxon>Bacteria</taxon>
        <taxon>Pseudomonadati</taxon>
        <taxon>Pseudomonadota</taxon>
        <taxon>Alphaproteobacteria</taxon>
        <taxon>Hyphomicrobiales</taxon>
        <taxon>Methylobacteriaceae</taxon>
        <taxon>Methylobacterium</taxon>
    </lineage>
</organism>
<keyword evidence="2" id="KW-1185">Reference proteome</keyword>
<name>A0A2U8VQ65_9HYPH</name>
<proteinExistence type="predicted"/>